<evidence type="ECO:0000256" key="2">
    <source>
        <dbReference type="SAM" id="Phobius"/>
    </source>
</evidence>
<comment type="caution">
    <text evidence="3">The sequence shown here is derived from an EMBL/GenBank/DDBJ whole genome shotgun (WGS) entry which is preliminary data.</text>
</comment>
<dbReference type="InterPro" id="IPR004000">
    <property type="entry name" value="Actin"/>
</dbReference>
<sequence>MAGALEGDIFVGPKAEEHRGLLVINYPMEHGIVTDKSDMERIWQDVYSKDLLQTFAEERPSIRAGTEKSAVLADILHQLSSRSRSGMVWYRGQVQGGKGHQQATGTGPAAKSTMFTGAKRQQKRKLSEAEEDDFTSSNGHSGSEGKTAIPSVNWVNLRKPGYRNHHGGATGRQKSFTFNKLLSTCGISTIVAFVAYYGYLGYLETRISTPLQVDK</sequence>
<dbReference type="Proteomes" id="UP000198287">
    <property type="component" value="Unassembled WGS sequence"/>
</dbReference>
<evidence type="ECO:0000256" key="1">
    <source>
        <dbReference type="SAM" id="MobiDB-lite"/>
    </source>
</evidence>
<dbReference type="PRINTS" id="PR00190">
    <property type="entry name" value="ACTIN"/>
</dbReference>
<dbReference type="Gene3D" id="3.30.420.40">
    <property type="match status" value="1"/>
</dbReference>
<proteinExistence type="predicted"/>
<keyword evidence="2" id="KW-0472">Membrane</keyword>
<dbReference type="SUPFAM" id="SSF53067">
    <property type="entry name" value="Actin-like ATPase domain"/>
    <property type="match status" value="1"/>
</dbReference>
<feature type="transmembrane region" description="Helical" evidence="2">
    <location>
        <begin position="181"/>
        <end position="199"/>
    </location>
</feature>
<organism evidence="3 4">
    <name type="scientific">Folsomia candida</name>
    <name type="common">Springtail</name>
    <dbReference type="NCBI Taxonomy" id="158441"/>
    <lineage>
        <taxon>Eukaryota</taxon>
        <taxon>Metazoa</taxon>
        <taxon>Ecdysozoa</taxon>
        <taxon>Arthropoda</taxon>
        <taxon>Hexapoda</taxon>
        <taxon>Collembola</taxon>
        <taxon>Entomobryomorpha</taxon>
        <taxon>Isotomoidea</taxon>
        <taxon>Isotomidae</taxon>
        <taxon>Proisotominae</taxon>
        <taxon>Folsomia</taxon>
    </lineage>
</organism>
<dbReference type="InterPro" id="IPR043129">
    <property type="entry name" value="ATPase_NBD"/>
</dbReference>
<evidence type="ECO:0000313" key="4">
    <source>
        <dbReference type="Proteomes" id="UP000198287"/>
    </source>
</evidence>
<dbReference type="STRING" id="158441.A0A226DK22"/>
<dbReference type="EMBL" id="LNIX01000018">
    <property type="protein sequence ID" value="OXA45204.1"/>
    <property type="molecule type" value="Genomic_DNA"/>
</dbReference>
<reference evidence="3 4" key="1">
    <citation type="submission" date="2015-12" db="EMBL/GenBank/DDBJ databases">
        <title>The genome of Folsomia candida.</title>
        <authorList>
            <person name="Faddeeva A."/>
            <person name="Derks M.F."/>
            <person name="Anvar Y."/>
            <person name="Smit S."/>
            <person name="Van Straalen N."/>
            <person name="Roelofs D."/>
        </authorList>
    </citation>
    <scope>NUCLEOTIDE SEQUENCE [LARGE SCALE GENOMIC DNA]</scope>
    <source>
        <strain evidence="3 4">VU population</strain>
        <tissue evidence="3">Whole body</tissue>
    </source>
</reference>
<gene>
    <name evidence="3" type="ORF">Fcan01_19797</name>
</gene>
<feature type="non-terminal residue" evidence="3">
    <location>
        <position position="215"/>
    </location>
</feature>
<dbReference type="FunFam" id="3.30.420.40:FF:000502">
    <property type="entry name" value="Actin-Related Proteins"/>
    <property type="match status" value="1"/>
</dbReference>
<dbReference type="OrthoDB" id="5132116at2759"/>
<dbReference type="AlphaFoldDB" id="A0A226DK22"/>
<keyword evidence="4" id="KW-1185">Reference proteome</keyword>
<keyword evidence="2" id="KW-1133">Transmembrane helix</keyword>
<dbReference type="Pfam" id="PF00022">
    <property type="entry name" value="Actin"/>
    <property type="match status" value="1"/>
</dbReference>
<protein>
    <submittedName>
        <fullName evidence="3">Alpha-centractin</fullName>
    </submittedName>
</protein>
<evidence type="ECO:0000313" key="3">
    <source>
        <dbReference type="EMBL" id="OXA45204.1"/>
    </source>
</evidence>
<keyword evidence="2" id="KW-0812">Transmembrane</keyword>
<name>A0A226DK22_FOLCA</name>
<feature type="region of interest" description="Disordered" evidence="1">
    <location>
        <begin position="95"/>
        <end position="150"/>
    </location>
</feature>
<accession>A0A226DK22</accession>